<proteinExistence type="predicted"/>
<keyword evidence="1" id="KW-0732">Signal</keyword>
<accession>A0AAD4DHF4</accession>
<dbReference type="EMBL" id="JAAAIL010000215">
    <property type="protein sequence ID" value="KAG0278166.1"/>
    <property type="molecule type" value="Genomic_DNA"/>
</dbReference>
<organism evidence="2 3">
    <name type="scientific">Linnemannia exigua</name>
    <dbReference type="NCBI Taxonomy" id="604196"/>
    <lineage>
        <taxon>Eukaryota</taxon>
        <taxon>Fungi</taxon>
        <taxon>Fungi incertae sedis</taxon>
        <taxon>Mucoromycota</taxon>
        <taxon>Mortierellomycotina</taxon>
        <taxon>Mortierellomycetes</taxon>
        <taxon>Mortierellales</taxon>
        <taxon>Mortierellaceae</taxon>
        <taxon>Linnemannia</taxon>
    </lineage>
</organism>
<name>A0AAD4DHF4_9FUNG</name>
<protein>
    <submittedName>
        <fullName evidence="2">Uncharacterized protein</fullName>
    </submittedName>
</protein>
<sequence length="140" mass="14948">MYRPSKLAALLGLLAVAAAAAIVPQDDIAADAPLNVTTTLTDGDVSILSSCHIHYEVYEQDGCYNGASSGICAPKLGECRNLRGMGSASITVGNNEYDSATVIGFSDYDCKTEIQRVTLRKGTATCLRYTPQFFSIMAQR</sequence>
<gene>
    <name evidence="2" type="ORF">BGZ95_004556</name>
</gene>
<dbReference type="Proteomes" id="UP001194580">
    <property type="component" value="Unassembled WGS sequence"/>
</dbReference>
<feature type="signal peptide" evidence="1">
    <location>
        <begin position="1"/>
        <end position="19"/>
    </location>
</feature>
<comment type="caution">
    <text evidence="2">The sequence shown here is derived from an EMBL/GenBank/DDBJ whole genome shotgun (WGS) entry which is preliminary data.</text>
</comment>
<reference evidence="2" key="1">
    <citation type="journal article" date="2020" name="Fungal Divers.">
        <title>Resolving the Mortierellaceae phylogeny through synthesis of multi-gene phylogenetics and phylogenomics.</title>
        <authorList>
            <person name="Vandepol N."/>
            <person name="Liber J."/>
            <person name="Desiro A."/>
            <person name="Na H."/>
            <person name="Kennedy M."/>
            <person name="Barry K."/>
            <person name="Grigoriev I.V."/>
            <person name="Miller A.N."/>
            <person name="O'Donnell K."/>
            <person name="Stajich J.E."/>
            <person name="Bonito G."/>
        </authorList>
    </citation>
    <scope>NUCLEOTIDE SEQUENCE</scope>
    <source>
        <strain evidence="2">NRRL 28262</strain>
    </source>
</reference>
<evidence type="ECO:0000313" key="3">
    <source>
        <dbReference type="Proteomes" id="UP001194580"/>
    </source>
</evidence>
<feature type="chain" id="PRO_5041986881" evidence="1">
    <location>
        <begin position="20"/>
        <end position="140"/>
    </location>
</feature>
<evidence type="ECO:0000256" key="1">
    <source>
        <dbReference type="SAM" id="SignalP"/>
    </source>
</evidence>
<evidence type="ECO:0000313" key="2">
    <source>
        <dbReference type="EMBL" id="KAG0278166.1"/>
    </source>
</evidence>
<keyword evidence="3" id="KW-1185">Reference proteome</keyword>
<dbReference type="AlphaFoldDB" id="A0AAD4DHF4"/>